<reference evidence="3" key="1">
    <citation type="journal article" date="2019" name="Int. J. Syst. Evol. Microbiol.">
        <title>The Global Catalogue of Microorganisms (GCM) 10K type strain sequencing project: providing services to taxonomists for standard genome sequencing and annotation.</title>
        <authorList>
            <consortium name="The Broad Institute Genomics Platform"/>
            <consortium name="The Broad Institute Genome Sequencing Center for Infectious Disease"/>
            <person name="Wu L."/>
            <person name="Ma J."/>
        </authorList>
    </citation>
    <scope>NUCLEOTIDE SEQUENCE [LARGE SCALE GENOMIC DNA]</scope>
    <source>
        <strain evidence="3">JCM 17388</strain>
    </source>
</reference>
<proteinExistence type="predicted"/>
<sequence>MIAMPGPRPTGSGRADDVASVAWPGLLPASPSEVSAAVADVSAISGYFELEVGPIEVGWRPLIDLAADSGLLRRRIIDVAGRLGTDEPRVAASILFQGLAARLWSPVVGAVVTHDLLLDLASVHWREVSGGPLPLRAERPTGRRILDPAGVAEPLYRGVLTEVLEPLAWSVREVVGIAPGLLWGNAASALAGTVRTVVDRCPGFAVRAIALGRELLALGVLRGGGDLVEPVPGQPFFVRRTCCLFYRLPGGGKCGDCVLVDSGTRHRQWAAALRQPGGS</sequence>
<evidence type="ECO:0000313" key="2">
    <source>
        <dbReference type="EMBL" id="GAA4196179.1"/>
    </source>
</evidence>
<feature type="domain" description="Ferric siderophore reductase C-terminal" evidence="1">
    <location>
        <begin position="239"/>
        <end position="259"/>
    </location>
</feature>
<dbReference type="Pfam" id="PF11575">
    <property type="entry name" value="FhuF_C"/>
    <property type="match status" value="1"/>
</dbReference>
<evidence type="ECO:0000259" key="1">
    <source>
        <dbReference type="Pfam" id="PF11575"/>
    </source>
</evidence>
<dbReference type="EMBL" id="BAABAQ010000007">
    <property type="protein sequence ID" value="GAA4196179.1"/>
    <property type="molecule type" value="Genomic_DNA"/>
</dbReference>
<dbReference type="Proteomes" id="UP001501251">
    <property type="component" value="Unassembled WGS sequence"/>
</dbReference>
<evidence type="ECO:0000313" key="3">
    <source>
        <dbReference type="Proteomes" id="UP001501251"/>
    </source>
</evidence>
<organism evidence="2 3">
    <name type="scientific">Streptosporangium oxazolinicum</name>
    <dbReference type="NCBI Taxonomy" id="909287"/>
    <lineage>
        <taxon>Bacteria</taxon>
        <taxon>Bacillati</taxon>
        <taxon>Actinomycetota</taxon>
        <taxon>Actinomycetes</taxon>
        <taxon>Streptosporangiales</taxon>
        <taxon>Streptosporangiaceae</taxon>
        <taxon>Streptosporangium</taxon>
    </lineage>
</organism>
<comment type="caution">
    <text evidence="2">The sequence shown here is derived from an EMBL/GenBank/DDBJ whole genome shotgun (WGS) entry which is preliminary data.</text>
</comment>
<gene>
    <name evidence="2" type="ORF">GCM10022252_43090</name>
</gene>
<dbReference type="InterPro" id="IPR024726">
    <property type="entry name" value="FhuF_C"/>
</dbReference>
<protein>
    <recommendedName>
        <fullName evidence="1">Ferric siderophore reductase C-terminal domain-containing protein</fullName>
    </recommendedName>
</protein>
<accession>A0ABP8B2A0</accession>
<name>A0ABP8B2A0_9ACTN</name>
<keyword evidence="3" id="KW-1185">Reference proteome</keyword>